<evidence type="ECO:0000313" key="3">
    <source>
        <dbReference type="Proteomes" id="UP000234950"/>
    </source>
</evidence>
<name>A0A2N5HQM0_9BACI</name>
<proteinExistence type="predicted"/>
<sequence>MRDQEQNQLFHDEEWEKEAMKKLYGVEAEMSLQTARFATTENPLLTEYQQERNENDNHPLE</sequence>
<dbReference type="EMBL" id="PGVE01000027">
    <property type="protein sequence ID" value="PLS07814.1"/>
    <property type="molecule type" value="Genomic_DNA"/>
</dbReference>
<accession>A0A2N5HQM0</accession>
<dbReference type="RefSeq" id="WP_101646789.1">
    <property type="nucleotide sequence ID" value="NZ_PGVE01000027.1"/>
</dbReference>
<dbReference type="OrthoDB" id="2923389at2"/>
<reference evidence="2 3" key="1">
    <citation type="submission" date="2017-11" db="EMBL/GenBank/DDBJ databases">
        <title>Comparitive Functional Genomics of Dry Heat Resistant strains isolated from the Viking Spacecraft.</title>
        <authorList>
            <person name="Seuylemezian A."/>
            <person name="Cooper K."/>
            <person name="Vaishampayan P."/>
        </authorList>
    </citation>
    <scope>NUCLEOTIDE SEQUENCE [LARGE SCALE GENOMIC DNA]</scope>
    <source>
        <strain evidence="2 3">V32-6</strain>
    </source>
</reference>
<dbReference type="AlphaFoldDB" id="A0A2N5HQM0"/>
<gene>
    <name evidence="2" type="ORF">CVD27_05040</name>
</gene>
<dbReference type="Proteomes" id="UP000234950">
    <property type="component" value="Unassembled WGS sequence"/>
</dbReference>
<feature type="region of interest" description="Disordered" evidence="1">
    <location>
        <begin position="37"/>
        <end position="61"/>
    </location>
</feature>
<protein>
    <submittedName>
        <fullName evidence="2">Uncharacterized protein</fullName>
    </submittedName>
</protein>
<evidence type="ECO:0000313" key="2">
    <source>
        <dbReference type="EMBL" id="PLS07814.1"/>
    </source>
</evidence>
<keyword evidence="3" id="KW-1185">Reference proteome</keyword>
<organism evidence="2 3">
    <name type="scientific">Neobacillus cucumis</name>
    <dbReference type="NCBI Taxonomy" id="1740721"/>
    <lineage>
        <taxon>Bacteria</taxon>
        <taxon>Bacillati</taxon>
        <taxon>Bacillota</taxon>
        <taxon>Bacilli</taxon>
        <taxon>Bacillales</taxon>
        <taxon>Bacillaceae</taxon>
        <taxon>Neobacillus</taxon>
    </lineage>
</organism>
<comment type="caution">
    <text evidence="2">The sequence shown here is derived from an EMBL/GenBank/DDBJ whole genome shotgun (WGS) entry which is preliminary data.</text>
</comment>
<evidence type="ECO:0000256" key="1">
    <source>
        <dbReference type="SAM" id="MobiDB-lite"/>
    </source>
</evidence>
<feature type="compositionally biased region" description="Basic and acidic residues" evidence="1">
    <location>
        <begin position="49"/>
        <end position="61"/>
    </location>
</feature>